<dbReference type="PANTHER" id="PTHR10997:SF8">
    <property type="entry name" value="EXPORTIN-2"/>
    <property type="match status" value="1"/>
</dbReference>
<dbReference type="InterPro" id="IPR013713">
    <property type="entry name" value="XPO2_central"/>
</dbReference>
<accession>A0AAD9MMT9</accession>
<dbReference type="GO" id="GO:0006611">
    <property type="term" value="P:protein export from nucleus"/>
    <property type="evidence" value="ECO:0007669"/>
    <property type="project" value="TreeGrafter"/>
</dbReference>
<dbReference type="GO" id="GO:0006606">
    <property type="term" value="P:protein import into nucleus"/>
    <property type="evidence" value="ECO:0007669"/>
    <property type="project" value="TreeGrafter"/>
</dbReference>
<dbReference type="InterPro" id="IPR005043">
    <property type="entry name" value="XPO2_C"/>
</dbReference>
<dbReference type="Pfam" id="PF03810">
    <property type="entry name" value="IBN_N"/>
    <property type="match status" value="1"/>
</dbReference>
<evidence type="ECO:0000256" key="2">
    <source>
        <dbReference type="ARBA" id="ARBA00004496"/>
    </source>
</evidence>
<evidence type="ECO:0000256" key="3">
    <source>
        <dbReference type="ARBA" id="ARBA00008669"/>
    </source>
</evidence>
<feature type="domain" description="Importin N-terminal" evidence="8">
    <location>
        <begin position="26"/>
        <end position="106"/>
    </location>
</feature>
<proteinExistence type="inferred from homology"/>
<keyword evidence="6" id="KW-0653">Protein transport</keyword>
<evidence type="ECO:0000256" key="5">
    <source>
        <dbReference type="ARBA" id="ARBA00022490"/>
    </source>
</evidence>
<evidence type="ECO:0000313" key="9">
    <source>
        <dbReference type="EMBL" id="KAK2077566.1"/>
    </source>
</evidence>
<evidence type="ECO:0000256" key="1">
    <source>
        <dbReference type="ARBA" id="ARBA00004123"/>
    </source>
</evidence>
<dbReference type="AlphaFoldDB" id="A0AAD9MMT9"/>
<sequence length="979" mass="105599">MAGPAQALHDAFAQSLAPNRELIKQAEAYLSNAAEQPGYGTAVLQLIASASEPLEIKQAASVNFKNYVKFHWVPRESHDLSGKVPAAVSDADKDQIKAHITDLMLAAPAPVRAQLSEALSLISSHDFPAKWPTLLPGLLERLQTTDLQRLSGVLATADSIYQRYRNQFMTDALSAELEYSQQVVRPLLATLKQLTPRAAEAATPDAAEQALVLADVRDLVSIFYSLNSPGLTDAFEETLDDWMSEFHGLLCLEAPRLAPKDPEQESVLDAMKATICEALILFLERNEEEFAKFLQTFVQDIWNLLFKVSQQPGQDKLALCAINFLTAVANSVHHRLFEDEAVLRQICESIIIPSMRMREDAEELFEMNWVEYVRRDTEGSDSDTRRRAASELVKALTARFPAQTTKLFSTHIAGMLAEAAGPGRAARWKAKDCAMYLVLALTVRGRTAAAGATVTNDLVNVLDFYGQHVEPELRAADVNDLPILKADALKFFTTFRSQIPKERALEVFPCIVNLLGAESNVVHSYAAIAIERLLSLRQAGAPRFQPAELASWLQTLLERLFGAFAFPDSAENEYVMKAIMRVISFVGATIAPVATVCLQHLSQLLLAVCKNPTQPSFNHYLFESVAALVRFCCANDAAYIAKFEEMLFPPFQIVLQEDVQEFHPYIFQIFAQLLEQRAPGEALPPAYLALFPPLLSPLFWERPGNTPALVRLVRAYLTVAPAEVVSGGHLPAVLGVFQKLIASKALDHEGFALLEALYVERGGLPAETLAPYTPHVWLLLLQRLQGARTAKYARGFVGFAAGFAAAHGGPALLAALDGVQAGLGLQIVQSVLAPSLGAAGGGQWEEKLTVVGATNLVCATPALRAPEAAAAAGKLLDALLSLLTGSTSAAPSGDDEGAADEESAAAGYSAAFAKLFNAQRAEPDPLPAVKDASAYLATSLGQLAAASPGALPALAAGHLSPEGQQRLQALCAKCGVTIA</sequence>
<comment type="similarity">
    <text evidence="3">Belongs to the XPO2/CSE1 family.</text>
</comment>
<reference evidence="9" key="1">
    <citation type="submission" date="2021-01" db="EMBL/GenBank/DDBJ databases">
        <authorList>
            <person name="Eckstrom K.M.E."/>
        </authorList>
    </citation>
    <scope>NUCLEOTIDE SEQUENCE</scope>
    <source>
        <strain evidence="9">UVCC 0001</strain>
    </source>
</reference>
<dbReference type="GO" id="GO:0031267">
    <property type="term" value="F:small GTPase binding"/>
    <property type="evidence" value="ECO:0007669"/>
    <property type="project" value="InterPro"/>
</dbReference>
<dbReference type="GO" id="GO:0005829">
    <property type="term" value="C:cytosol"/>
    <property type="evidence" value="ECO:0007669"/>
    <property type="project" value="TreeGrafter"/>
</dbReference>
<evidence type="ECO:0000259" key="8">
    <source>
        <dbReference type="PROSITE" id="PS50166"/>
    </source>
</evidence>
<dbReference type="PANTHER" id="PTHR10997">
    <property type="entry name" value="IMPORTIN-7, 8, 11"/>
    <property type="match status" value="1"/>
</dbReference>
<keyword evidence="10" id="KW-1185">Reference proteome</keyword>
<dbReference type="SMART" id="SM00913">
    <property type="entry name" value="IBN_N"/>
    <property type="match status" value="1"/>
</dbReference>
<evidence type="ECO:0000256" key="7">
    <source>
        <dbReference type="ARBA" id="ARBA00023242"/>
    </source>
</evidence>
<name>A0AAD9MMT9_PROWI</name>
<comment type="caution">
    <text evidence="9">The sequence shown here is derived from an EMBL/GenBank/DDBJ whole genome shotgun (WGS) entry which is preliminary data.</text>
</comment>
<dbReference type="GO" id="GO:0005635">
    <property type="term" value="C:nuclear envelope"/>
    <property type="evidence" value="ECO:0007669"/>
    <property type="project" value="TreeGrafter"/>
</dbReference>
<keyword evidence="4" id="KW-0813">Transport</keyword>
<dbReference type="InterPro" id="IPR016024">
    <property type="entry name" value="ARM-type_fold"/>
</dbReference>
<keyword evidence="7" id="KW-0539">Nucleus</keyword>
<dbReference type="GO" id="GO:0005049">
    <property type="term" value="F:nuclear export signal receptor activity"/>
    <property type="evidence" value="ECO:0007669"/>
    <property type="project" value="TreeGrafter"/>
</dbReference>
<dbReference type="InterPro" id="IPR001494">
    <property type="entry name" value="Importin-beta_N"/>
</dbReference>
<keyword evidence="5" id="KW-0963">Cytoplasm</keyword>
<dbReference type="Pfam" id="PF08506">
    <property type="entry name" value="Cse1"/>
    <property type="match status" value="1"/>
</dbReference>
<evidence type="ECO:0000313" key="10">
    <source>
        <dbReference type="Proteomes" id="UP001255856"/>
    </source>
</evidence>
<protein>
    <recommendedName>
        <fullName evidence="8">Importin N-terminal domain-containing protein</fullName>
    </recommendedName>
</protein>
<evidence type="ECO:0000256" key="4">
    <source>
        <dbReference type="ARBA" id="ARBA00022448"/>
    </source>
</evidence>
<dbReference type="SUPFAM" id="SSF48371">
    <property type="entry name" value="ARM repeat"/>
    <property type="match status" value="1"/>
</dbReference>
<comment type="subcellular location">
    <subcellularLocation>
        <location evidence="2">Cytoplasm</location>
    </subcellularLocation>
    <subcellularLocation>
        <location evidence="1">Nucleus</location>
    </subcellularLocation>
</comment>
<dbReference type="InterPro" id="IPR011989">
    <property type="entry name" value="ARM-like"/>
</dbReference>
<dbReference type="Proteomes" id="UP001255856">
    <property type="component" value="Unassembled WGS sequence"/>
</dbReference>
<dbReference type="Pfam" id="PF03378">
    <property type="entry name" value="CAS_CSE1"/>
    <property type="match status" value="1"/>
</dbReference>
<dbReference type="Gene3D" id="1.25.10.10">
    <property type="entry name" value="Leucine-rich Repeat Variant"/>
    <property type="match status" value="1"/>
</dbReference>
<organism evidence="9 10">
    <name type="scientific">Prototheca wickerhamii</name>
    <dbReference type="NCBI Taxonomy" id="3111"/>
    <lineage>
        <taxon>Eukaryota</taxon>
        <taxon>Viridiplantae</taxon>
        <taxon>Chlorophyta</taxon>
        <taxon>core chlorophytes</taxon>
        <taxon>Trebouxiophyceae</taxon>
        <taxon>Chlorellales</taxon>
        <taxon>Chlorellaceae</taxon>
        <taxon>Prototheca</taxon>
    </lineage>
</organism>
<dbReference type="PROSITE" id="PS50166">
    <property type="entry name" value="IMPORTIN_B_NT"/>
    <property type="match status" value="1"/>
</dbReference>
<dbReference type="EMBL" id="JASFZW010000006">
    <property type="protein sequence ID" value="KAK2077566.1"/>
    <property type="molecule type" value="Genomic_DNA"/>
</dbReference>
<evidence type="ECO:0000256" key="6">
    <source>
        <dbReference type="ARBA" id="ARBA00022927"/>
    </source>
</evidence>
<gene>
    <name evidence="9" type="ORF">QBZ16_004411</name>
</gene>